<accession>A0A401RMN7</accession>
<evidence type="ECO:0000313" key="2">
    <source>
        <dbReference type="EMBL" id="GCC19399.1"/>
    </source>
</evidence>
<name>A0A401RMN7_CHIPU</name>
<sequence>MGLTDQSIITQPWSLIALRLGIEQDLEMEQKLFQKLMEAAVKKIETGDHFPMDLMAFYVLALRSWCQTAVQITTAAGGKEMSDTVTKTNRLVSSSDRKSFNAINEVDSQRGERRRHYWELGQYRTSHAGSERKHKCVHFPCLQLQPNSAKNVRPLTTANSNIRSFTTPNGAQDPVMTNSKVLNEHIQPLPNATLSRFVSPSTFHSRPTEISPSLAPTLLIAPTGQIPHILSPSITSAPYPVTASPINQNPLDLKSGQESFVVDETFPLVMTEVWSTVPGERAEMVSNENGEVGASDTGTTTLHKTATIIPGESLDTWSTWDVPLMRGKVAPIVGTKAPQIVSNQTSLLLTIVTGKPRNKTVPVLTTLLAREANEKTVLLEYKVGGSPVTEDTTPIPENGTPSVITRDTPSLTRTETGFNVSRGPTVNESVTVTMGRSNKTAV</sequence>
<gene>
    <name evidence="2" type="ORF">chiPu_0021066</name>
</gene>
<dbReference type="Gene3D" id="1.50.10.20">
    <property type="match status" value="1"/>
</dbReference>
<organism evidence="2 3">
    <name type="scientific">Chiloscyllium punctatum</name>
    <name type="common">Brownbanded bambooshark</name>
    <name type="synonym">Hemiscyllium punctatum</name>
    <dbReference type="NCBI Taxonomy" id="137246"/>
    <lineage>
        <taxon>Eukaryota</taxon>
        <taxon>Metazoa</taxon>
        <taxon>Chordata</taxon>
        <taxon>Craniata</taxon>
        <taxon>Vertebrata</taxon>
        <taxon>Chondrichthyes</taxon>
        <taxon>Elasmobranchii</taxon>
        <taxon>Galeomorphii</taxon>
        <taxon>Galeoidea</taxon>
        <taxon>Orectolobiformes</taxon>
        <taxon>Hemiscylliidae</taxon>
        <taxon>Chiloscyllium</taxon>
    </lineage>
</organism>
<dbReference type="Pfam" id="PF01122">
    <property type="entry name" value="Cobalamin_bind"/>
    <property type="match status" value="1"/>
</dbReference>
<keyword evidence="3" id="KW-1185">Reference proteome</keyword>
<feature type="compositionally biased region" description="Polar residues" evidence="1">
    <location>
        <begin position="399"/>
        <end position="415"/>
    </location>
</feature>
<dbReference type="GO" id="GO:0015889">
    <property type="term" value="P:cobalamin transport"/>
    <property type="evidence" value="ECO:0007669"/>
    <property type="project" value="InterPro"/>
</dbReference>
<evidence type="ECO:0000256" key="1">
    <source>
        <dbReference type="SAM" id="MobiDB-lite"/>
    </source>
</evidence>
<dbReference type="GO" id="GO:0031419">
    <property type="term" value="F:cobalamin binding"/>
    <property type="evidence" value="ECO:0007669"/>
    <property type="project" value="InterPro"/>
</dbReference>
<dbReference type="InterPro" id="IPR002157">
    <property type="entry name" value="Cbl-bd_prot"/>
</dbReference>
<proteinExistence type="predicted"/>
<evidence type="ECO:0000313" key="3">
    <source>
        <dbReference type="Proteomes" id="UP000287033"/>
    </source>
</evidence>
<protein>
    <submittedName>
        <fullName evidence="2">Uncharacterized protein</fullName>
    </submittedName>
</protein>
<comment type="caution">
    <text evidence="2">The sequence shown here is derived from an EMBL/GenBank/DDBJ whole genome shotgun (WGS) entry which is preliminary data.</text>
</comment>
<dbReference type="Proteomes" id="UP000287033">
    <property type="component" value="Unassembled WGS sequence"/>
</dbReference>
<dbReference type="EMBL" id="BEZZ01003300">
    <property type="protein sequence ID" value="GCC19399.1"/>
    <property type="molecule type" value="Genomic_DNA"/>
</dbReference>
<reference evidence="2 3" key="1">
    <citation type="journal article" date="2018" name="Nat. Ecol. Evol.">
        <title>Shark genomes provide insights into elasmobranch evolution and the origin of vertebrates.</title>
        <authorList>
            <person name="Hara Y"/>
            <person name="Yamaguchi K"/>
            <person name="Onimaru K"/>
            <person name="Kadota M"/>
            <person name="Koyanagi M"/>
            <person name="Keeley SD"/>
            <person name="Tatsumi K"/>
            <person name="Tanaka K"/>
            <person name="Motone F"/>
            <person name="Kageyama Y"/>
            <person name="Nozu R"/>
            <person name="Adachi N"/>
            <person name="Nishimura O"/>
            <person name="Nakagawa R"/>
            <person name="Tanegashima C"/>
            <person name="Kiyatake I"/>
            <person name="Matsumoto R"/>
            <person name="Murakumo K"/>
            <person name="Nishida K"/>
            <person name="Terakita A"/>
            <person name="Kuratani S"/>
            <person name="Sato K"/>
            <person name="Hyodo S Kuraku.S."/>
        </authorList>
    </citation>
    <scope>NUCLEOTIDE SEQUENCE [LARGE SCALE GENOMIC DNA]</scope>
</reference>
<dbReference type="AlphaFoldDB" id="A0A401RMN7"/>
<feature type="region of interest" description="Disordered" evidence="1">
    <location>
        <begin position="388"/>
        <end position="415"/>
    </location>
</feature>